<organism evidence="8 9">
    <name type="scientific">Larinioides sclopetarius</name>
    <dbReference type="NCBI Taxonomy" id="280406"/>
    <lineage>
        <taxon>Eukaryota</taxon>
        <taxon>Metazoa</taxon>
        <taxon>Ecdysozoa</taxon>
        <taxon>Arthropoda</taxon>
        <taxon>Chelicerata</taxon>
        <taxon>Arachnida</taxon>
        <taxon>Araneae</taxon>
        <taxon>Araneomorphae</taxon>
        <taxon>Entelegynae</taxon>
        <taxon>Araneoidea</taxon>
        <taxon>Araneidae</taxon>
        <taxon>Larinioides</taxon>
    </lineage>
</organism>
<feature type="transmembrane region" description="Helical" evidence="6">
    <location>
        <begin position="104"/>
        <end position="125"/>
    </location>
</feature>
<gene>
    <name evidence="8" type="ORF">LARSCL_LOCUS10029</name>
</gene>
<dbReference type="EMBL" id="CAXIEN010000117">
    <property type="protein sequence ID" value="CAL1278840.1"/>
    <property type="molecule type" value="Genomic_DNA"/>
</dbReference>
<feature type="transmembrane region" description="Helical" evidence="6">
    <location>
        <begin position="365"/>
        <end position="385"/>
    </location>
</feature>
<reference evidence="8 9" key="1">
    <citation type="submission" date="2024-04" db="EMBL/GenBank/DDBJ databases">
        <authorList>
            <person name="Rising A."/>
            <person name="Reimegard J."/>
            <person name="Sonavane S."/>
            <person name="Akerstrom W."/>
            <person name="Nylinder S."/>
            <person name="Hedman E."/>
            <person name="Kallberg Y."/>
        </authorList>
    </citation>
    <scope>NUCLEOTIDE SEQUENCE [LARGE SCALE GENOMIC DNA]</scope>
</reference>
<dbReference type="AlphaFoldDB" id="A0AAV2A469"/>
<evidence type="ECO:0000256" key="5">
    <source>
        <dbReference type="ARBA" id="ARBA00023136"/>
    </source>
</evidence>
<dbReference type="Gene3D" id="1.20.1250.20">
    <property type="entry name" value="MFS general substrate transporter like domains"/>
    <property type="match status" value="2"/>
</dbReference>
<feature type="transmembrane region" description="Helical" evidence="6">
    <location>
        <begin position="519"/>
        <end position="541"/>
    </location>
</feature>
<dbReference type="SUPFAM" id="SSF103473">
    <property type="entry name" value="MFS general substrate transporter"/>
    <property type="match status" value="2"/>
</dbReference>
<dbReference type="PANTHER" id="PTHR16172">
    <property type="entry name" value="MAJOR FACILITATOR SUPERFAMILY DOMAIN-CONTAINING PROTEIN 6-LIKE"/>
    <property type="match status" value="1"/>
</dbReference>
<feature type="transmembrane region" description="Helical" evidence="6">
    <location>
        <begin position="78"/>
        <end position="98"/>
    </location>
</feature>
<keyword evidence="9" id="KW-1185">Reference proteome</keyword>
<evidence type="ECO:0000259" key="7">
    <source>
        <dbReference type="Pfam" id="PF12832"/>
    </source>
</evidence>
<comment type="similarity">
    <text evidence="2">Belongs to the major facilitator superfamily. MFSD6 family.</text>
</comment>
<evidence type="ECO:0000313" key="8">
    <source>
        <dbReference type="EMBL" id="CAL1278840.1"/>
    </source>
</evidence>
<dbReference type="PANTHER" id="PTHR16172:SF41">
    <property type="entry name" value="MAJOR FACILITATOR SUPERFAMILY DOMAIN-CONTAINING PROTEIN 6-LIKE"/>
    <property type="match status" value="1"/>
</dbReference>
<feature type="transmembrane region" description="Helical" evidence="6">
    <location>
        <begin position="49"/>
        <end position="66"/>
    </location>
</feature>
<comment type="subcellular location">
    <subcellularLocation>
        <location evidence="1">Membrane</location>
        <topology evidence="1">Multi-pass membrane protein</topology>
    </subcellularLocation>
</comment>
<evidence type="ECO:0000256" key="6">
    <source>
        <dbReference type="SAM" id="Phobius"/>
    </source>
</evidence>
<feature type="transmembrane region" description="Helical" evidence="6">
    <location>
        <begin position="324"/>
        <end position="344"/>
    </location>
</feature>
<evidence type="ECO:0000256" key="1">
    <source>
        <dbReference type="ARBA" id="ARBA00004141"/>
    </source>
</evidence>
<dbReference type="InterPro" id="IPR051717">
    <property type="entry name" value="MFS_MFSD6"/>
</dbReference>
<feature type="domain" description="Major facilitator superfamily associated" evidence="7">
    <location>
        <begin position="42"/>
        <end position="523"/>
    </location>
</feature>
<accession>A0AAV2A469</accession>
<feature type="transmembrane region" description="Helical" evidence="6">
    <location>
        <begin position="430"/>
        <end position="448"/>
    </location>
</feature>
<keyword evidence="3 6" id="KW-0812">Transmembrane</keyword>
<dbReference type="GO" id="GO:0016020">
    <property type="term" value="C:membrane"/>
    <property type="evidence" value="ECO:0007669"/>
    <property type="project" value="UniProtKB-SubCell"/>
</dbReference>
<evidence type="ECO:0000256" key="2">
    <source>
        <dbReference type="ARBA" id="ARBA00005241"/>
    </source>
</evidence>
<name>A0AAV2A469_9ARAC</name>
<evidence type="ECO:0000256" key="3">
    <source>
        <dbReference type="ARBA" id="ARBA00022692"/>
    </source>
</evidence>
<keyword evidence="5 6" id="KW-0472">Membrane</keyword>
<proteinExistence type="inferred from homology"/>
<dbReference type="InterPro" id="IPR024989">
    <property type="entry name" value="MFS_assoc_dom"/>
</dbReference>
<comment type="caution">
    <text evidence="8">The sequence shown here is derived from an EMBL/GenBank/DDBJ whole genome shotgun (WGS) entry which is preliminary data.</text>
</comment>
<dbReference type="Proteomes" id="UP001497382">
    <property type="component" value="Unassembled WGS sequence"/>
</dbReference>
<protein>
    <recommendedName>
        <fullName evidence="7">Major facilitator superfamily associated domain-containing protein</fullName>
    </recommendedName>
</protein>
<feature type="transmembrane region" description="Helical" evidence="6">
    <location>
        <begin position="250"/>
        <end position="271"/>
    </location>
</feature>
<dbReference type="Pfam" id="PF12832">
    <property type="entry name" value="MFS_1_like"/>
    <property type="match status" value="1"/>
</dbReference>
<evidence type="ECO:0000313" key="9">
    <source>
        <dbReference type="Proteomes" id="UP001497382"/>
    </source>
</evidence>
<evidence type="ECO:0000256" key="4">
    <source>
        <dbReference type="ARBA" id="ARBA00022989"/>
    </source>
</evidence>
<feature type="transmembrane region" description="Helical" evidence="6">
    <location>
        <begin position="397"/>
        <end position="418"/>
    </location>
</feature>
<sequence>MTSMENSKMADSSPTSKNIKMKSRLVINISHKLKISICKPLIPLKLALTLWYAASMGMASYFTLFFKQRGLTVEEISFMYLTAYIFQFVVNTACGVASDKIGRSTFITALSLLITGSVAFCLTFIPKVGERVEENQSYSSLYCDKTDYTRLKIHRNCDNIQQILTCEEMCTQECCRDISLRNLNLIDKFVNHSALSFSNDSQYDLNWCLRDSKIVLLANDAQSLCGIYLKACAVTCSEYKSSAADRESRILFLIAIVVLLLIFDENTYRFLDILTNDMTNSFEAEYGKQIFWSNTGALIGPSLVALIIQQASTSKEMPNYESSLYFYAAVALLTIATVCTLDVTKAKPAQEMSRAAIKLFKNVDFLFFIFILLVLGGTWGFLMNFHNLFQADIGTPVYMMGLIDTFSGVCGLPVLVAGKWLIHKIGNTNIFSLALLGYFFKCFGYSFLRVAWPTFFLELFMAFSYHLFWVATIDFCTKIGPEDLRGTMVTLAGSVHFSLGRACGSFAGGLLMSAYGASAAFQVIGAANGIAFLLYSTFQFLRKTQRVKKLDIS</sequence>
<keyword evidence="4 6" id="KW-1133">Transmembrane helix</keyword>
<dbReference type="InterPro" id="IPR036259">
    <property type="entry name" value="MFS_trans_sf"/>
</dbReference>